<protein>
    <submittedName>
        <fullName evidence="10">Uncharacterized protein</fullName>
    </submittedName>
</protein>
<dbReference type="GO" id="GO:0006508">
    <property type="term" value="P:proteolysis"/>
    <property type="evidence" value="ECO:0007669"/>
    <property type="project" value="UniProtKB-KW"/>
</dbReference>
<reference evidence="10" key="1">
    <citation type="submission" date="2013-04" db="EMBL/GenBank/DDBJ databases">
        <authorList>
            <person name="Qu J."/>
            <person name="Murali S.C."/>
            <person name="Bandaranaike D."/>
            <person name="Bellair M."/>
            <person name="Blankenburg K."/>
            <person name="Chao H."/>
            <person name="Dinh H."/>
            <person name="Doddapaneni H."/>
            <person name="Downs B."/>
            <person name="Dugan-Rocha S."/>
            <person name="Elkadiri S."/>
            <person name="Gnanaolivu R.D."/>
            <person name="Hernandez B."/>
            <person name="Javaid M."/>
            <person name="Jayaseelan J.C."/>
            <person name="Lee S."/>
            <person name="Li M."/>
            <person name="Ming W."/>
            <person name="Munidasa M."/>
            <person name="Muniz J."/>
            <person name="Nguyen L."/>
            <person name="Ongeri F."/>
            <person name="Osuji N."/>
            <person name="Pu L.-L."/>
            <person name="Puazo M."/>
            <person name="Qu C."/>
            <person name="Quiroz J."/>
            <person name="Raj R."/>
            <person name="Weissenberger G."/>
            <person name="Xin Y."/>
            <person name="Zou X."/>
            <person name="Han Y."/>
            <person name="Richards S."/>
            <person name="Worley K."/>
            <person name="Muzny D."/>
            <person name="Gibbs R."/>
        </authorList>
    </citation>
    <scope>NUCLEOTIDE SEQUENCE</scope>
    <source>
        <strain evidence="10">Sampled in the wild</strain>
    </source>
</reference>
<dbReference type="Gene3D" id="2.40.10.10">
    <property type="entry name" value="Trypsin-like serine proteases"/>
    <property type="match status" value="1"/>
</dbReference>
<evidence type="ECO:0000259" key="8">
    <source>
        <dbReference type="PROSITE" id="PS50240"/>
    </source>
</evidence>
<organism evidence="10 11">
    <name type="scientific">Ladona fulva</name>
    <name type="common">Scarce chaser dragonfly</name>
    <name type="synonym">Libellula fulva</name>
    <dbReference type="NCBI Taxonomy" id="123851"/>
    <lineage>
        <taxon>Eukaryota</taxon>
        <taxon>Metazoa</taxon>
        <taxon>Ecdysozoa</taxon>
        <taxon>Arthropoda</taxon>
        <taxon>Hexapoda</taxon>
        <taxon>Insecta</taxon>
        <taxon>Pterygota</taxon>
        <taxon>Palaeoptera</taxon>
        <taxon>Odonata</taxon>
        <taxon>Epiprocta</taxon>
        <taxon>Anisoptera</taxon>
        <taxon>Libelluloidea</taxon>
        <taxon>Libellulidae</taxon>
        <taxon>Ladona</taxon>
    </lineage>
</organism>
<dbReference type="InterPro" id="IPR043504">
    <property type="entry name" value="Peptidase_S1_PA_chymotrypsin"/>
</dbReference>
<dbReference type="EMBL" id="KZ309189">
    <property type="protein sequence ID" value="KAG8237584.1"/>
    <property type="molecule type" value="Genomic_DNA"/>
</dbReference>
<dbReference type="CDD" id="cd00190">
    <property type="entry name" value="Tryp_SPc"/>
    <property type="match status" value="1"/>
</dbReference>
<dbReference type="PROSITE" id="PS00135">
    <property type="entry name" value="TRYPSIN_SER"/>
    <property type="match status" value="1"/>
</dbReference>
<keyword evidence="1 7" id="KW-0645">Protease</keyword>
<dbReference type="Proteomes" id="UP000792457">
    <property type="component" value="Unassembled WGS sequence"/>
</dbReference>
<dbReference type="InterPro" id="IPR001254">
    <property type="entry name" value="Trypsin_dom"/>
</dbReference>
<dbReference type="FunFam" id="2.40.10.10:FF:000002">
    <property type="entry name" value="Transmembrane protease serine"/>
    <property type="match status" value="1"/>
</dbReference>
<dbReference type="PANTHER" id="PTHR24260:SF147">
    <property type="entry name" value="EG:BACR7A4.3 PROTEIN-RELATED"/>
    <property type="match status" value="1"/>
</dbReference>
<evidence type="ECO:0000256" key="4">
    <source>
        <dbReference type="ARBA" id="ARBA00022825"/>
    </source>
</evidence>
<dbReference type="Gene3D" id="3.30.1640.30">
    <property type="match status" value="1"/>
</dbReference>
<evidence type="ECO:0000256" key="6">
    <source>
        <dbReference type="ARBA" id="ARBA00024195"/>
    </source>
</evidence>
<keyword evidence="5" id="KW-1015">Disulfide bond</keyword>
<feature type="domain" description="Peptidase S1" evidence="8">
    <location>
        <begin position="139"/>
        <end position="410"/>
    </location>
</feature>
<evidence type="ECO:0000313" key="10">
    <source>
        <dbReference type="EMBL" id="KAG8237584.1"/>
    </source>
</evidence>
<dbReference type="GO" id="GO:0004252">
    <property type="term" value="F:serine-type endopeptidase activity"/>
    <property type="evidence" value="ECO:0007669"/>
    <property type="project" value="InterPro"/>
</dbReference>
<dbReference type="PROSITE" id="PS50240">
    <property type="entry name" value="TRYPSIN_DOM"/>
    <property type="match status" value="1"/>
</dbReference>
<comment type="similarity">
    <text evidence="6">Belongs to the peptidase S1 family. CLIP subfamily.</text>
</comment>
<accession>A0A8K0KNJ9</accession>
<evidence type="ECO:0000256" key="7">
    <source>
        <dbReference type="RuleBase" id="RU363034"/>
    </source>
</evidence>
<feature type="domain" description="Clip" evidence="9">
    <location>
        <begin position="56"/>
        <end position="100"/>
    </location>
</feature>
<evidence type="ECO:0000313" key="11">
    <source>
        <dbReference type="Proteomes" id="UP000792457"/>
    </source>
</evidence>
<gene>
    <name evidence="10" type="ORF">J437_LFUL003308</name>
</gene>
<dbReference type="PROSITE" id="PS00134">
    <property type="entry name" value="TRYPSIN_HIS"/>
    <property type="match status" value="1"/>
</dbReference>
<evidence type="ECO:0000256" key="3">
    <source>
        <dbReference type="ARBA" id="ARBA00022801"/>
    </source>
</evidence>
<evidence type="ECO:0000256" key="1">
    <source>
        <dbReference type="ARBA" id="ARBA00022670"/>
    </source>
</evidence>
<dbReference type="PROSITE" id="PS51888">
    <property type="entry name" value="CLIP"/>
    <property type="match status" value="1"/>
</dbReference>
<sequence>MALGEADLDTNIYLTLASFSGLRSNLAIAMVNGPLLSISLVLILTAASIALEVGDSCTVSNGGPGTCKVITDCPAVIQGLQKGVTPTRCGFQGRNPIVCCPECQEYARWVFKTIPSPLNLPGTRNEQESLCEVDEATLIVGGTPAKAAEFPHMVAIGYGPESDIAWQCGGTLISENWLLTAAHCTSSGSLGPAKWAQVGELQLSPVAGNGSFGENGRVLEIVQRLRHPGYKVPSKYHDLSLMRIAPLPSDTRGPLIPPAPIPEGGSHPFFSKHIRPACLHDTFQLPYERAIATGWGRVGYADDSSPDLLKVKLSIIDSSTCNDFYQVEATTSKLRNGIDNTMLCAGELEGGKDTCQGDSGGPLQYVRNDIYCMYNVIGVTSFGKLCGFKNSPAVYARVSNYLPWIVQTVWPQG</sequence>
<dbReference type="PANTHER" id="PTHR24260">
    <property type="match status" value="1"/>
</dbReference>
<dbReference type="SUPFAM" id="SSF50494">
    <property type="entry name" value="Trypsin-like serine proteases"/>
    <property type="match status" value="1"/>
</dbReference>
<dbReference type="InterPro" id="IPR001314">
    <property type="entry name" value="Peptidase_S1A"/>
</dbReference>
<dbReference type="SMART" id="SM00680">
    <property type="entry name" value="CLIP"/>
    <property type="match status" value="1"/>
</dbReference>
<dbReference type="InterPro" id="IPR051333">
    <property type="entry name" value="CLIP_Serine_Protease"/>
</dbReference>
<keyword evidence="4 7" id="KW-0720">Serine protease</keyword>
<evidence type="ECO:0000259" key="9">
    <source>
        <dbReference type="PROSITE" id="PS51888"/>
    </source>
</evidence>
<name>A0A8K0KNJ9_LADFU</name>
<keyword evidence="11" id="KW-1185">Reference proteome</keyword>
<keyword evidence="2" id="KW-0732">Signal</keyword>
<dbReference type="InterPro" id="IPR022700">
    <property type="entry name" value="CLIP"/>
</dbReference>
<proteinExistence type="inferred from homology"/>
<dbReference type="InterPro" id="IPR033116">
    <property type="entry name" value="TRYPSIN_SER"/>
</dbReference>
<evidence type="ECO:0000256" key="2">
    <source>
        <dbReference type="ARBA" id="ARBA00022729"/>
    </source>
</evidence>
<comment type="caution">
    <text evidence="10">The sequence shown here is derived from an EMBL/GenBank/DDBJ whole genome shotgun (WGS) entry which is preliminary data.</text>
</comment>
<dbReference type="Pfam" id="PF00089">
    <property type="entry name" value="Trypsin"/>
    <property type="match status" value="1"/>
</dbReference>
<dbReference type="AlphaFoldDB" id="A0A8K0KNJ9"/>
<dbReference type="SMART" id="SM00020">
    <property type="entry name" value="Tryp_SPc"/>
    <property type="match status" value="1"/>
</dbReference>
<reference evidence="10" key="2">
    <citation type="submission" date="2017-10" db="EMBL/GenBank/DDBJ databases">
        <title>Ladona fulva Genome sequencing and assembly.</title>
        <authorList>
            <person name="Murali S."/>
            <person name="Richards S."/>
            <person name="Bandaranaike D."/>
            <person name="Bellair M."/>
            <person name="Blankenburg K."/>
            <person name="Chao H."/>
            <person name="Dinh H."/>
            <person name="Doddapaneni H."/>
            <person name="Dugan-Rocha S."/>
            <person name="Elkadiri S."/>
            <person name="Gnanaolivu R."/>
            <person name="Hernandez B."/>
            <person name="Skinner E."/>
            <person name="Javaid M."/>
            <person name="Lee S."/>
            <person name="Li M."/>
            <person name="Ming W."/>
            <person name="Munidasa M."/>
            <person name="Muniz J."/>
            <person name="Nguyen L."/>
            <person name="Hughes D."/>
            <person name="Osuji N."/>
            <person name="Pu L.-L."/>
            <person name="Puazo M."/>
            <person name="Qu C."/>
            <person name="Quiroz J."/>
            <person name="Raj R."/>
            <person name="Weissenberger G."/>
            <person name="Xin Y."/>
            <person name="Zou X."/>
            <person name="Han Y."/>
            <person name="Worley K."/>
            <person name="Muzny D."/>
            <person name="Gibbs R."/>
        </authorList>
    </citation>
    <scope>NUCLEOTIDE SEQUENCE</scope>
    <source>
        <strain evidence="10">Sampled in the wild</strain>
    </source>
</reference>
<dbReference type="InterPro" id="IPR018114">
    <property type="entry name" value="TRYPSIN_HIS"/>
</dbReference>
<keyword evidence="3 7" id="KW-0378">Hydrolase</keyword>
<dbReference type="OrthoDB" id="6339452at2759"/>
<dbReference type="InterPro" id="IPR038565">
    <property type="entry name" value="CLIP_sf"/>
</dbReference>
<evidence type="ECO:0000256" key="5">
    <source>
        <dbReference type="ARBA" id="ARBA00023157"/>
    </source>
</evidence>
<dbReference type="InterPro" id="IPR009003">
    <property type="entry name" value="Peptidase_S1_PA"/>
</dbReference>
<dbReference type="PRINTS" id="PR00722">
    <property type="entry name" value="CHYMOTRYPSIN"/>
</dbReference>